<organism evidence="2 3">
    <name type="scientific">Acidipila rosea</name>
    <dbReference type="NCBI Taxonomy" id="768535"/>
    <lineage>
        <taxon>Bacteria</taxon>
        <taxon>Pseudomonadati</taxon>
        <taxon>Acidobacteriota</taxon>
        <taxon>Terriglobia</taxon>
        <taxon>Terriglobales</taxon>
        <taxon>Acidobacteriaceae</taxon>
        <taxon>Acidipila</taxon>
    </lineage>
</organism>
<dbReference type="Gene3D" id="3.20.20.80">
    <property type="entry name" value="Glycosidases"/>
    <property type="match status" value="1"/>
</dbReference>
<sequence>MKLRTGWTGLFVFPLLAFPLIANANQIHLQKDGVSLSFDTTTAAAQLTDAKTGETWALGSPVAVERGGVKTALTVDHFSRSGPDSFTFHDNAANLDLSVQIIAQPLPSVQYQVTNWPTSSPVQEIDILQNALTLTVSSGGYYAIPKSLGIMVTPSGAAPVARRYDAYHVGNGYSMAMFGAVKDGSALLVSWDTPYADILTNYSPAPAPMLEAGVALHPGAKHLWLSPLGKGGYVEIAKAYRLFAEQRGLYKTEAEKALVAAHEQQFIGAAEFRPIAFVQQHAKDGSGNVLIHTYTTFNEVAQLAEHLRNDVGIDRAMFILSGWTQAGYDNQLPTILPAAASAGGNAGLADCSKRVKAVGFLFGLHDNYQDMYHDSPDWNPYYVIKNKDGSLMKGGVWAGGQAYFICSRVSTDLIARPQNLPGVIKLFNPDVYFLDTVFASPPRICYDPAHPTTKEQDMEYRQKLCDYVRNDHMLMGTEEGNEVGVAHADYFEGMLSQKTTSHKPGAEVVIPLFPLVYADAVTLLSHGSQKLMPESSPQFLDYLLYGQMPLYFTPQHAYWGSAKQNYHPAPGTQPGQMVFAQGALADNAFDLFVKNTYNVISPLVRQIHGKQMTNHQFLTPDHSVERTQFSDGTTITVNYGSNNYVSAEMELPQYGFAVDSPGFRAMYAYRLHDLKFHQPSFLTIHSEDGKPIVQSQQVRFFRAFGDEQIGWLGKKLVVNTELLTSAH</sequence>
<dbReference type="RefSeq" id="WP_131997397.1">
    <property type="nucleotide sequence ID" value="NZ_SMGK01000004.1"/>
</dbReference>
<feature type="signal peptide" evidence="1">
    <location>
        <begin position="1"/>
        <end position="24"/>
    </location>
</feature>
<name>A0A4R1L4N0_9BACT</name>
<evidence type="ECO:0000313" key="3">
    <source>
        <dbReference type="Proteomes" id="UP000295210"/>
    </source>
</evidence>
<dbReference type="EMBL" id="SMGK01000004">
    <property type="protein sequence ID" value="TCK72000.1"/>
    <property type="molecule type" value="Genomic_DNA"/>
</dbReference>
<dbReference type="AlphaFoldDB" id="A0A4R1L4N0"/>
<accession>A0A4R1L4N0</accession>
<dbReference type="Proteomes" id="UP000295210">
    <property type="component" value="Unassembled WGS sequence"/>
</dbReference>
<dbReference type="GO" id="GO:0016787">
    <property type="term" value="F:hydrolase activity"/>
    <property type="evidence" value="ECO:0007669"/>
    <property type="project" value="UniProtKB-KW"/>
</dbReference>
<dbReference type="InterPro" id="IPR043751">
    <property type="entry name" value="DUF5696"/>
</dbReference>
<dbReference type="OrthoDB" id="1095434at2"/>
<proteinExistence type="predicted"/>
<reference evidence="2 3" key="1">
    <citation type="submission" date="2019-03" db="EMBL/GenBank/DDBJ databases">
        <title>Genomic Encyclopedia of Type Strains, Phase IV (KMG-IV): sequencing the most valuable type-strain genomes for metagenomic binning, comparative biology and taxonomic classification.</title>
        <authorList>
            <person name="Goeker M."/>
        </authorList>
    </citation>
    <scope>NUCLEOTIDE SEQUENCE [LARGE SCALE GENOMIC DNA]</scope>
    <source>
        <strain evidence="2 3">DSM 103428</strain>
    </source>
</reference>
<keyword evidence="2" id="KW-0378">Hydrolase</keyword>
<keyword evidence="1" id="KW-0732">Signal</keyword>
<feature type="chain" id="PRO_5020860880" evidence="1">
    <location>
        <begin position="25"/>
        <end position="727"/>
    </location>
</feature>
<gene>
    <name evidence="2" type="ORF">C7378_2631</name>
</gene>
<comment type="caution">
    <text evidence="2">The sequence shown here is derived from an EMBL/GenBank/DDBJ whole genome shotgun (WGS) entry which is preliminary data.</text>
</comment>
<evidence type="ECO:0000313" key="2">
    <source>
        <dbReference type="EMBL" id="TCK72000.1"/>
    </source>
</evidence>
<evidence type="ECO:0000256" key="1">
    <source>
        <dbReference type="SAM" id="SignalP"/>
    </source>
</evidence>
<dbReference type="Pfam" id="PF18952">
    <property type="entry name" value="DUF5696"/>
    <property type="match status" value="1"/>
</dbReference>
<protein>
    <submittedName>
        <fullName evidence="2">Glycosyl hydrolase family 101</fullName>
    </submittedName>
</protein>
<keyword evidence="3" id="KW-1185">Reference proteome</keyword>